<feature type="region of interest" description="Disordered" evidence="1">
    <location>
        <begin position="153"/>
        <end position="221"/>
    </location>
</feature>
<evidence type="ECO:0000256" key="1">
    <source>
        <dbReference type="SAM" id="MobiDB-lite"/>
    </source>
</evidence>
<protein>
    <submittedName>
        <fullName evidence="2">Uncharacterized protein</fullName>
    </submittedName>
</protein>
<evidence type="ECO:0000313" key="3">
    <source>
        <dbReference type="Proteomes" id="UP000265515"/>
    </source>
</evidence>
<proteinExistence type="predicted"/>
<dbReference type="Gramene" id="GBG93020">
    <property type="protein sequence ID" value="GBG93020"/>
    <property type="gene ID" value="CBR_g58182"/>
</dbReference>
<accession>A0A388MEN7</accession>
<dbReference type="AlphaFoldDB" id="A0A388MEN7"/>
<sequence>MDSLTERCAQSSRKINPVRWFPGLSQCKKSVAAKSVKTKIVRWFPDLRQCCTSGGEKQNPLPKLSANGETTTNVCLFPKRPRSNTTTRRVIAPWRATNTVKGLCAIGKTGSTVQTEHPGKRQCPNAIGEESREIDDVQDMSESFVVKEMFNNSVAQELRDNDIEEEESSDDDDEEEKSSDDNEEEEELSKDEDSDDTDSEDDEGKEESEIDVDMFKKSLSG</sequence>
<dbReference type="EMBL" id="BFEA01001202">
    <property type="protein sequence ID" value="GBG93020.1"/>
    <property type="molecule type" value="Genomic_DNA"/>
</dbReference>
<dbReference type="Proteomes" id="UP000265515">
    <property type="component" value="Unassembled WGS sequence"/>
</dbReference>
<feature type="compositionally biased region" description="Acidic residues" evidence="1">
    <location>
        <begin position="162"/>
        <end position="212"/>
    </location>
</feature>
<comment type="caution">
    <text evidence="2">The sequence shown here is derived from an EMBL/GenBank/DDBJ whole genome shotgun (WGS) entry which is preliminary data.</text>
</comment>
<evidence type="ECO:0000313" key="2">
    <source>
        <dbReference type="EMBL" id="GBG93020.1"/>
    </source>
</evidence>
<name>A0A388MEN7_CHABU</name>
<organism evidence="2 3">
    <name type="scientific">Chara braunii</name>
    <name type="common">Braun's stonewort</name>
    <dbReference type="NCBI Taxonomy" id="69332"/>
    <lineage>
        <taxon>Eukaryota</taxon>
        <taxon>Viridiplantae</taxon>
        <taxon>Streptophyta</taxon>
        <taxon>Charophyceae</taxon>
        <taxon>Charales</taxon>
        <taxon>Characeae</taxon>
        <taxon>Chara</taxon>
    </lineage>
</organism>
<keyword evidence="3" id="KW-1185">Reference proteome</keyword>
<gene>
    <name evidence="2" type="ORF">CBR_g58182</name>
</gene>
<reference evidence="2 3" key="1">
    <citation type="journal article" date="2018" name="Cell">
        <title>The Chara Genome: Secondary Complexity and Implications for Plant Terrestrialization.</title>
        <authorList>
            <person name="Nishiyama T."/>
            <person name="Sakayama H."/>
            <person name="Vries J.D."/>
            <person name="Buschmann H."/>
            <person name="Saint-Marcoux D."/>
            <person name="Ullrich K.K."/>
            <person name="Haas F.B."/>
            <person name="Vanderstraeten L."/>
            <person name="Becker D."/>
            <person name="Lang D."/>
            <person name="Vosolsobe S."/>
            <person name="Rombauts S."/>
            <person name="Wilhelmsson P.K.I."/>
            <person name="Janitza P."/>
            <person name="Kern R."/>
            <person name="Heyl A."/>
            <person name="Rumpler F."/>
            <person name="Villalobos L.I.A.C."/>
            <person name="Clay J.M."/>
            <person name="Skokan R."/>
            <person name="Toyoda A."/>
            <person name="Suzuki Y."/>
            <person name="Kagoshima H."/>
            <person name="Schijlen E."/>
            <person name="Tajeshwar N."/>
            <person name="Catarino B."/>
            <person name="Hetherington A.J."/>
            <person name="Saltykova A."/>
            <person name="Bonnot C."/>
            <person name="Breuninger H."/>
            <person name="Symeonidi A."/>
            <person name="Radhakrishnan G.V."/>
            <person name="Van Nieuwerburgh F."/>
            <person name="Deforce D."/>
            <person name="Chang C."/>
            <person name="Karol K.G."/>
            <person name="Hedrich R."/>
            <person name="Ulvskov P."/>
            <person name="Glockner G."/>
            <person name="Delwiche C.F."/>
            <person name="Petrasek J."/>
            <person name="Van de Peer Y."/>
            <person name="Friml J."/>
            <person name="Beilby M."/>
            <person name="Dolan L."/>
            <person name="Kohara Y."/>
            <person name="Sugano S."/>
            <person name="Fujiyama A."/>
            <person name="Delaux P.-M."/>
            <person name="Quint M."/>
            <person name="TheiBen G."/>
            <person name="Hagemann M."/>
            <person name="Harholt J."/>
            <person name="Dunand C."/>
            <person name="Zachgo S."/>
            <person name="Langdale J."/>
            <person name="Maumus F."/>
            <person name="Straeten D.V.D."/>
            <person name="Gould S.B."/>
            <person name="Rensing S.A."/>
        </authorList>
    </citation>
    <scope>NUCLEOTIDE SEQUENCE [LARGE SCALE GENOMIC DNA]</scope>
    <source>
        <strain evidence="2 3">S276</strain>
    </source>
</reference>